<evidence type="ECO:0000313" key="3">
    <source>
        <dbReference type="EMBL" id="KAK3282043.1"/>
    </source>
</evidence>
<sequence length="289" mass="32457">MEDSENNGCGQASNSEQLRQFSADSKAADPQDSVPLAELEQTGVQAACEIEVPPPNEPTLPPPEPTFHHVQAGPSSGQPWLHPDLSQLVCASMSCVDVEILTRQREEKKRAKSMQVAKVTGQVKTIAKYLWDDGNHRDQSRDFVTVTVPLRELKELRKDMVTCDFERHSFHLQIHLQDQNMLQLGCSTLAHPIVPEKSVCHVSAKSKKVTIKMMKQVKVAPETGETVRWHGLGEGYYSIPCNTPAQRARRKRQNDPEDRYDDLINIENAQQHLWQGPPKVELNGASNRD</sequence>
<protein>
    <recommendedName>
        <fullName evidence="2">CS domain-containing protein</fullName>
    </recommendedName>
</protein>
<dbReference type="Gene3D" id="2.60.40.790">
    <property type="match status" value="1"/>
</dbReference>
<dbReference type="SUPFAM" id="SSF49764">
    <property type="entry name" value="HSP20-like chaperones"/>
    <property type="match status" value="1"/>
</dbReference>
<gene>
    <name evidence="3" type="ORF">CYMTET_10199</name>
</gene>
<dbReference type="EMBL" id="LGRX02003570">
    <property type="protein sequence ID" value="KAK3282043.1"/>
    <property type="molecule type" value="Genomic_DNA"/>
</dbReference>
<feature type="region of interest" description="Disordered" evidence="1">
    <location>
        <begin position="1"/>
        <end position="45"/>
    </location>
</feature>
<keyword evidence="4" id="KW-1185">Reference proteome</keyword>
<organism evidence="3 4">
    <name type="scientific">Cymbomonas tetramitiformis</name>
    <dbReference type="NCBI Taxonomy" id="36881"/>
    <lineage>
        <taxon>Eukaryota</taxon>
        <taxon>Viridiplantae</taxon>
        <taxon>Chlorophyta</taxon>
        <taxon>Pyramimonadophyceae</taxon>
        <taxon>Pyramimonadales</taxon>
        <taxon>Pyramimonadaceae</taxon>
        <taxon>Cymbomonas</taxon>
    </lineage>
</organism>
<evidence type="ECO:0000313" key="4">
    <source>
        <dbReference type="Proteomes" id="UP001190700"/>
    </source>
</evidence>
<comment type="caution">
    <text evidence="3">The sequence shown here is derived from an EMBL/GenBank/DDBJ whole genome shotgun (WGS) entry which is preliminary data.</text>
</comment>
<reference evidence="3 4" key="1">
    <citation type="journal article" date="2015" name="Genome Biol. Evol.">
        <title>Comparative Genomics of a Bacterivorous Green Alga Reveals Evolutionary Causalities and Consequences of Phago-Mixotrophic Mode of Nutrition.</title>
        <authorList>
            <person name="Burns J.A."/>
            <person name="Paasch A."/>
            <person name="Narechania A."/>
            <person name="Kim E."/>
        </authorList>
    </citation>
    <scope>NUCLEOTIDE SEQUENCE [LARGE SCALE GENOMIC DNA]</scope>
    <source>
        <strain evidence="3 4">PLY_AMNH</strain>
    </source>
</reference>
<dbReference type="GO" id="GO:0005634">
    <property type="term" value="C:nucleus"/>
    <property type="evidence" value="ECO:0007669"/>
    <property type="project" value="TreeGrafter"/>
</dbReference>
<dbReference type="InterPro" id="IPR008978">
    <property type="entry name" value="HSP20-like_chaperone"/>
</dbReference>
<evidence type="ECO:0000256" key="1">
    <source>
        <dbReference type="SAM" id="MobiDB-lite"/>
    </source>
</evidence>
<feature type="compositionally biased region" description="Polar residues" evidence="1">
    <location>
        <begin position="1"/>
        <end position="23"/>
    </location>
</feature>
<dbReference type="PANTHER" id="PTHR13164">
    <property type="entry name" value="CALICYLIN BINDING PROTEIN"/>
    <property type="match status" value="1"/>
</dbReference>
<dbReference type="InterPro" id="IPR052289">
    <property type="entry name" value="Calcyclin-binding_UBL-bridge"/>
</dbReference>
<accession>A0AAE0GPW9</accession>
<proteinExistence type="predicted"/>
<dbReference type="AlphaFoldDB" id="A0AAE0GPW9"/>
<dbReference type="Proteomes" id="UP001190700">
    <property type="component" value="Unassembled WGS sequence"/>
</dbReference>
<feature type="domain" description="CS" evidence="2">
    <location>
        <begin position="124"/>
        <end position="233"/>
    </location>
</feature>
<dbReference type="PROSITE" id="PS51203">
    <property type="entry name" value="CS"/>
    <property type="match status" value="1"/>
</dbReference>
<dbReference type="Pfam" id="PF04969">
    <property type="entry name" value="CS"/>
    <property type="match status" value="1"/>
</dbReference>
<evidence type="ECO:0000259" key="2">
    <source>
        <dbReference type="PROSITE" id="PS51203"/>
    </source>
</evidence>
<dbReference type="PANTHER" id="PTHR13164:SF3">
    <property type="entry name" value="CALCYCLIN-BINDING PROTEIN"/>
    <property type="match status" value="1"/>
</dbReference>
<dbReference type="InterPro" id="IPR007052">
    <property type="entry name" value="CS_dom"/>
</dbReference>
<name>A0AAE0GPW9_9CHLO</name>